<keyword evidence="3" id="KW-1185">Reference proteome</keyword>
<evidence type="ECO:0000256" key="1">
    <source>
        <dbReference type="SAM" id="MobiDB-lite"/>
    </source>
</evidence>
<feature type="compositionally biased region" description="Basic and acidic residues" evidence="1">
    <location>
        <begin position="90"/>
        <end position="109"/>
    </location>
</feature>
<feature type="region of interest" description="Disordered" evidence="1">
    <location>
        <begin position="58"/>
        <end position="115"/>
    </location>
</feature>
<accession>A0ABD1YJK2</accession>
<feature type="compositionally biased region" description="Polar residues" evidence="1">
    <location>
        <begin position="1"/>
        <end position="17"/>
    </location>
</feature>
<evidence type="ECO:0000313" key="2">
    <source>
        <dbReference type="EMBL" id="KAL2630978.1"/>
    </source>
</evidence>
<dbReference type="EMBL" id="JBHFFA010000004">
    <property type="protein sequence ID" value="KAL2630978.1"/>
    <property type="molecule type" value="Genomic_DNA"/>
</dbReference>
<proteinExistence type="predicted"/>
<gene>
    <name evidence="2" type="ORF">R1flu_015664</name>
</gene>
<protein>
    <submittedName>
        <fullName evidence="2">Uncharacterized protein</fullName>
    </submittedName>
</protein>
<comment type="caution">
    <text evidence="2">The sequence shown here is derived from an EMBL/GenBank/DDBJ whole genome shotgun (WGS) entry which is preliminary data.</text>
</comment>
<dbReference type="AlphaFoldDB" id="A0ABD1YJK2"/>
<name>A0ABD1YJK2_9MARC</name>
<organism evidence="2 3">
    <name type="scientific">Riccia fluitans</name>
    <dbReference type="NCBI Taxonomy" id="41844"/>
    <lineage>
        <taxon>Eukaryota</taxon>
        <taxon>Viridiplantae</taxon>
        <taxon>Streptophyta</taxon>
        <taxon>Embryophyta</taxon>
        <taxon>Marchantiophyta</taxon>
        <taxon>Marchantiopsida</taxon>
        <taxon>Marchantiidae</taxon>
        <taxon>Marchantiales</taxon>
        <taxon>Ricciaceae</taxon>
        <taxon>Riccia</taxon>
    </lineage>
</organism>
<feature type="region of interest" description="Disordered" evidence="1">
    <location>
        <begin position="1"/>
        <end position="20"/>
    </location>
</feature>
<evidence type="ECO:0000313" key="3">
    <source>
        <dbReference type="Proteomes" id="UP001605036"/>
    </source>
</evidence>
<sequence length="115" mass="12613">MISQATENSSAQPSPRTLPSAFLQNFPECVSFRGRPRPPSVEIKLRVGVRNQFPSACPRKNKIAGTRARVSASLNSDSMVGATPLDPGNETDRSRNQERRNASPHDLDNRLNPTS</sequence>
<dbReference type="Proteomes" id="UP001605036">
    <property type="component" value="Unassembled WGS sequence"/>
</dbReference>
<reference evidence="2 3" key="1">
    <citation type="submission" date="2024-09" db="EMBL/GenBank/DDBJ databases">
        <title>Chromosome-scale assembly of Riccia fluitans.</title>
        <authorList>
            <person name="Paukszto L."/>
            <person name="Sawicki J."/>
            <person name="Karawczyk K."/>
            <person name="Piernik-Szablinska J."/>
            <person name="Szczecinska M."/>
            <person name="Mazdziarz M."/>
        </authorList>
    </citation>
    <scope>NUCLEOTIDE SEQUENCE [LARGE SCALE GENOMIC DNA]</scope>
    <source>
        <strain evidence="2">Rf_01</strain>
        <tissue evidence="2">Aerial parts of the thallus</tissue>
    </source>
</reference>